<dbReference type="PANTHER" id="PTHR42881">
    <property type="entry name" value="PROLYL ENDOPEPTIDASE"/>
    <property type="match status" value="1"/>
</dbReference>
<dbReference type="EC" id="3.4.21.26" evidence="2"/>
<dbReference type="InterPro" id="IPR023302">
    <property type="entry name" value="Pept_S9A_N"/>
</dbReference>
<feature type="domain" description="Peptidase S9 prolyl oligopeptidase catalytic" evidence="6">
    <location>
        <begin position="488"/>
        <end position="697"/>
    </location>
</feature>
<dbReference type="InterPro" id="IPR051167">
    <property type="entry name" value="Prolyl_oligopep/macrocyclase"/>
</dbReference>
<dbReference type="Gene3D" id="2.130.10.120">
    <property type="entry name" value="Prolyl oligopeptidase, N-terminal domain"/>
    <property type="match status" value="1"/>
</dbReference>
<dbReference type="InterPro" id="IPR029058">
    <property type="entry name" value="AB_hydrolase_fold"/>
</dbReference>
<dbReference type="InterPro" id="IPR001375">
    <property type="entry name" value="Peptidase_S9_cat"/>
</dbReference>
<proteinExistence type="predicted"/>
<evidence type="ECO:0000256" key="3">
    <source>
        <dbReference type="ARBA" id="ARBA00022670"/>
    </source>
</evidence>
<dbReference type="Gene3D" id="3.40.50.1820">
    <property type="entry name" value="alpha/beta hydrolase"/>
    <property type="match status" value="1"/>
</dbReference>
<name>A0A8J7QG85_9BACT</name>
<dbReference type="GO" id="GO:0070012">
    <property type="term" value="F:oligopeptidase activity"/>
    <property type="evidence" value="ECO:0007669"/>
    <property type="project" value="TreeGrafter"/>
</dbReference>
<dbReference type="AlphaFoldDB" id="A0A8J7QG85"/>
<keyword evidence="5" id="KW-0720">Serine protease</keyword>
<gene>
    <name evidence="8" type="ORF">J3U88_06225</name>
</gene>
<dbReference type="GO" id="GO:0005829">
    <property type="term" value="C:cytosol"/>
    <property type="evidence" value="ECO:0007669"/>
    <property type="project" value="TreeGrafter"/>
</dbReference>
<comment type="caution">
    <text evidence="8">The sequence shown here is derived from an EMBL/GenBank/DDBJ whole genome shotgun (WGS) entry which is preliminary data.</text>
</comment>
<dbReference type="Pfam" id="PF02897">
    <property type="entry name" value="Peptidase_S9_N"/>
    <property type="match status" value="1"/>
</dbReference>
<dbReference type="Proteomes" id="UP000664417">
    <property type="component" value="Unassembled WGS sequence"/>
</dbReference>
<dbReference type="PRINTS" id="PR00862">
    <property type="entry name" value="PROLIGOPTASE"/>
</dbReference>
<dbReference type="InterPro" id="IPR002470">
    <property type="entry name" value="Peptidase_S9A"/>
</dbReference>
<evidence type="ECO:0000256" key="4">
    <source>
        <dbReference type="ARBA" id="ARBA00022801"/>
    </source>
</evidence>
<keyword evidence="4" id="KW-0378">Hydrolase</keyword>
<dbReference type="GO" id="GO:0004252">
    <property type="term" value="F:serine-type endopeptidase activity"/>
    <property type="evidence" value="ECO:0007669"/>
    <property type="project" value="UniProtKB-EC"/>
</dbReference>
<evidence type="ECO:0000256" key="2">
    <source>
        <dbReference type="ARBA" id="ARBA00011897"/>
    </source>
</evidence>
<evidence type="ECO:0000256" key="5">
    <source>
        <dbReference type="ARBA" id="ARBA00022825"/>
    </source>
</evidence>
<reference evidence="8" key="1">
    <citation type="submission" date="2021-03" db="EMBL/GenBank/DDBJ databases">
        <authorList>
            <person name="Wang G."/>
        </authorList>
    </citation>
    <scope>NUCLEOTIDE SEQUENCE</scope>
    <source>
        <strain evidence="8">KCTC 12899</strain>
    </source>
</reference>
<sequence length="709" mass="79930">MMHRAVLFLIGVLTSVSFLPAFTDLKQPVAPRKPVTQHYHGTEVVDPYQWLEAMDTREVRTWAMEQDAYARRWNQAVPTRDALRARLKTINDVDRLGSATLIGDRLFFAKSRPDSGMLGIWMQDGTNEPRRLPADRFPEGHTLKGFVPSPNGNFLAYYHGHPAGRWVTVNILDIATGKHLPDQLTGLNTRVSTIHWSRDNQSFFYERYQTPKPGAEQTETFTFLGFYRHQLRGPQNRDSRIQTPTPSDRAYAAKTLAGEQRYLVVLYREDQKHRFLVADARRPDTPARPLFTIDQNTVYLGDWQGRLYFRTHHAAPLGRVVAVDPQQPQPEHWRDVVAEGEHSLVGAALEQGVVLLSYREHARPVLRLQRINGTQRRVALPNGGLFALQPGRFGDGTATVSVSSLIEPGTIYRIDLNTAKITVAARANWTLDPNDFTIDQTFYQSYDGTKIPMFIVAKRNLPKNQPAPMLLYGYGAGNWSAYPWYQPHLVAWLEIGGRYAIPGIRGGGEYGQPWHQAGIKHNKTNSINDFLAAIKYVVDAGYTTPRQLAVNGGSASGPLVAAALIQQPRSFGACLIEWPMIDMLRFKDYPGGKYWVWGNGDPDNAADFAVLYRWSPYHNLGQTQCFPPTMLLLGEKDESTAASHGYKFQAALQHAQRCEAPILTRIIWDGGHYQYGNNNHQTLDSWTDVLCFLIRTLDLNPKIPGNKAS</sequence>
<keyword evidence="9" id="KW-1185">Reference proteome</keyword>
<dbReference type="PANTHER" id="PTHR42881:SF2">
    <property type="entry name" value="PROLYL ENDOPEPTIDASE"/>
    <property type="match status" value="1"/>
</dbReference>
<evidence type="ECO:0000313" key="9">
    <source>
        <dbReference type="Proteomes" id="UP000664417"/>
    </source>
</evidence>
<organism evidence="8 9">
    <name type="scientific">Acanthopleuribacter pedis</name>
    <dbReference type="NCBI Taxonomy" id="442870"/>
    <lineage>
        <taxon>Bacteria</taxon>
        <taxon>Pseudomonadati</taxon>
        <taxon>Acidobacteriota</taxon>
        <taxon>Holophagae</taxon>
        <taxon>Acanthopleuribacterales</taxon>
        <taxon>Acanthopleuribacteraceae</taxon>
        <taxon>Acanthopleuribacter</taxon>
    </lineage>
</organism>
<evidence type="ECO:0000256" key="1">
    <source>
        <dbReference type="ARBA" id="ARBA00001070"/>
    </source>
</evidence>
<accession>A0A8J7QG85</accession>
<evidence type="ECO:0000259" key="7">
    <source>
        <dbReference type="Pfam" id="PF02897"/>
    </source>
</evidence>
<dbReference type="GO" id="GO:0006508">
    <property type="term" value="P:proteolysis"/>
    <property type="evidence" value="ECO:0007669"/>
    <property type="project" value="UniProtKB-KW"/>
</dbReference>
<dbReference type="SUPFAM" id="SSF50993">
    <property type="entry name" value="Peptidase/esterase 'gauge' domain"/>
    <property type="match status" value="1"/>
</dbReference>
<comment type="catalytic activity">
    <reaction evidence="1">
        <text>Hydrolysis of Pro-|-Xaa &gt;&gt; Ala-|-Xaa in oligopeptides.</text>
        <dbReference type="EC" id="3.4.21.26"/>
    </reaction>
</comment>
<dbReference type="EMBL" id="JAFREP010000004">
    <property type="protein sequence ID" value="MBO1318053.1"/>
    <property type="molecule type" value="Genomic_DNA"/>
</dbReference>
<feature type="domain" description="Peptidase S9A N-terminal" evidence="7">
    <location>
        <begin position="28"/>
        <end position="424"/>
    </location>
</feature>
<evidence type="ECO:0000313" key="8">
    <source>
        <dbReference type="EMBL" id="MBO1318053.1"/>
    </source>
</evidence>
<evidence type="ECO:0000259" key="6">
    <source>
        <dbReference type="Pfam" id="PF00326"/>
    </source>
</evidence>
<keyword evidence="3" id="KW-0645">Protease</keyword>
<dbReference type="RefSeq" id="WP_207857623.1">
    <property type="nucleotide sequence ID" value="NZ_JAFREP010000004.1"/>
</dbReference>
<dbReference type="SUPFAM" id="SSF53474">
    <property type="entry name" value="alpha/beta-Hydrolases"/>
    <property type="match status" value="1"/>
</dbReference>
<protein>
    <recommendedName>
        <fullName evidence="2">prolyl oligopeptidase</fullName>
        <ecNumber evidence="2">3.4.21.26</ecNumber>
    </recommendedName>
</protein>
<dbReference type="Pfam" id="PF00326">
    <property type="entry name" value="Peptidase_S9"/>
    <property type="match status" value="1"/>
</dbReference>